<dbReference type="Gene3D" id="1.20.1110.10">
    <property type="entry name" value="Calcium-transporting ATPase, transmembrane domain"/>
    <property type="match status" value="1"/>
</dbReference>
<keyword evidence="1" id="KW-0812">Transmembrane</keyword>
<keyword evidence="1" id="KW-0472">Membrane</keyword>
<sequence>ARNDNATSLLKSHPFKNKYLIGAVVLSWILLLGVVYIPTFQAVFTG</sequence>
<evidence type="ECO:0000256" key="1">
    <source>
        <dbReference type="SAM" id="Phobius"/>
    </source>
</evidence>
<feature type="non-terminal residue" evidence="3">
    <location>
        <position position="1"/>
    </location>
</feature>
<protein>
    <recommendedName>
        <fullName evidence="2">Cation-transporting P-type ATPase C-terminal domain-containing protein</fullName>
    </recommendedName>
</protein>
<comment type="caution">
    <text evidence="3">The sequence shown here is derived from an EMBL/GenBank/DDBJ whole genome shotgun (WGS) entry which is preliminary data.</text>
</comment>
<reference evidence="3" key="1">
    <citation type="journal article" date="2014" name="Front. Microbiol.">
        <title>High frequency of phylogenetically diverse reductive dehalogenase-homologous genes in deep subseafloor sedimentary metagenomes.</title>
        <authorList>
            <person name="Kawai M."/>
            <person name="Futagami T."/>
            <person name="Toyoda A."/>
            <person name="Takaki Y."/>
            <person name="Nishi S."/>
            <person name="Hori S."/>
            <person name="Arai W."/>
            <person name="Tsubouchi T."/>
            <person name="Morono Y."/>
            <person name="Uchiyama I."/>
            <person name="Ito T."/>
            <person name="Fujiyama A."/>
            <person name="Inagaki F."/>
            <person name="Takami H."/>
        </authorList>
    </citation>
    <scope>NUCLEOTIDE SEQUENCE</scope>
    <source>
        <strain evidence="3">Expedition CK06-06</strain>
    </source>
</reference>
<feature type="domain" description="Cation-transporting P-type ATPase C-terminal" evidence="2">
    <location>
        <begin position="6"/>
        <end position="44"/>
    </location>
</feature>
<evidence type="ECO:0000259" key="2">
    <source>
        <dbReference type="Pfam" id="PF00689"/>
    </source>
</evidence>
<dbReference type="InterPro" id="IPR023298">
    <property type="entry name" value="ATPase_P-typ_TM_dom_sf"/>
</dbReference>
<evidence type="ECO:0000313" key="3">
    <source>
        <dbReference type="EMBL" id="GAH93197.1"/>
    </source>
</evidence>
<feature type="transmembrane region" description="Helical" evidence="1">
    <location>
        <begin position="20"/>
        <end position="44"/>
    </location>
</feature>
<dbReference type="EMBL" id="BARU01049424">
    <property type="protein sequence ID" value="GAH93197.1"/>
    <property type="molecule type" value="Genomic_DNA"/>
</dbReference>
<gene>
    <name evidence="3" type="ORF">S03H2_72769</name>
</gene>
<dbReference type="Pfam" id="PF00689">
    <property type="entry name" value="Cation_ATPase_C"/>
    <property type="match status" value="1"/>
</dbReference>
<proteinExistence type="predicted"/>
<accession>X1JGR2</accession>
<dbReference type="SUPFAM" id="SSF81665">
    <property type="entry name" value="Calcium ATPase, transmembrane domain M"/>
    <property type="match status" value="1"/>
</dbReference>
<organism evidence="3">
    <name type="scientific">marine sediment metagenome</name>
    <dbReference type="NCBI Taxonomy" id="412755"/>
    <lineage>
        <taxon>unclassified sequences</taxon>
        <taxon>metagenomes</taxon>
        <taxon>ecological metagenomes</taxon>
    </lineage>
</organism>
<name>X1JGR2_9ZZZZ</name>
<dbReference type="AlphaFoldDB" id="X1JGR2"/>
<feature type="non-terminal residue" evidence="3">
    <location>
        <position position="46"/>
    </location>
</feature>
<dbReference type="InterPro" id="IPR006068">
    <property type="entry name" value="ATPase_P-typ_cation-transptr_C"/>
</dbReference>
<keyword evidence="1" id="KW-1133">Transmembrane helix</keyword>